<feature type="compositionally biased region" description="Polar residues" evidence="1">
    <location>
        <begin position="1084"/>
        <end position="1095"/>
    </location>
</feature>
<dbReference type="CDD" id="cd04401">
    <property type="entry name" value="RhoGAP_fMSB1"/>
    <property type="match status" value="1"/>
</dbReference>
<evidence type="ECO:0000313" key="6">
    <source>
        <dbReference type="RefSeq" id="XP_033573000.1"/>
    </source>
</evidence>
<dbReference type="GeneID" id="54466777"/>
<proteinExistence type="predicted"/>
<sequence>MHDGLRPGTVWAVGTVAFGLAFLLATADDGPSVRANFIDAPPSRINDADVETLCGRSDPVLKTGRRSATSPPFIAMPSFKNFFKSKDGSRSASKAGKYADHNAGPVAPPKPRWDDAWSRKDVAPEEVQELIHVCTKEMKSRALDMPFLLLPFRPGSDTSAARNMIRSFFKAQFEGSSQYTGEGLNQELRLTEPMVLCSIMKWCWSRLPGGVVTWDVYELFKIGESDSGNARHAFDTFIPISVDSEARRQVIVDFFDLLSAIAARGKTNGLGGRKLSRMAGWWAFGHNDDGKGFDGGYKSWEKAADAASHLFFAYLRSLSPDSVAGISGISTLPRSLQALVSQTEYPPMTPILMQTTTTRIVMIVDSVSPTPFALLRRAKNFEYRDDDEALQEFSSFEDPVKALTDECRRVLDCISSTNQSVLSTNHGIPDASWSRFEDFGFGGVSENPASALSNGSSFPRDKNDFQGLGTGPRSRNTDFGRPTTPSWADFLSSGFVEENGEVKHAPLLLPPDKQLPPIGEVTRVHSSQSHMRNGVGQEQHLEPGELASITQFDLDETFWWVWMTSLAGEETTERKAVFGRCALIETQIPGAKWLVVEEQVKGASPGPEEGAYIAEKKGLFSFTRRGRLGRRKSTGKKPSTLANEPYNAKNGTTPMSKTSIGPDQHARIQAAAARLAQQSKDQAAEQNGTRRGRVDDAMSTKTNSVMTLQPAVMSAAAPAMQWAKEFDKDAVRKRYLGDVHAGKGSRDNLLATTNGHASSSAPKESNNHDLPAIPREESSPQVPRKAPPPAPLPITPTPAQAQSKKAEASSAAQVALPGVTPTVSTPLDEKPAPVYSTGPTLDEHPALRKPVAAPQQSSSQSNPAEEAAKRAWENQHSPEAAVPAKKSPPKKLKKNTGGNGFRRMFGKKDKPAGRSETPQPTEAEPENGLQVPESSLGRRMSHLRKKPSPAIPVAEKSPAPSELTAKPEPVVAYSPAIGESPAVSAVSHDHDYPGEAPRPSGPRMTTMEQHEADHAFARFDQGPMDDMPAFVPDDGSDEEPMSALPPPPFNRHAVSHPASVEEEVYHEEELSHPVDPSARDDISEQSVDLTRQVSPAQDRWAQIRKNAAERAARLSEEQSRRSQSQSNRTDEGETSGEETIESRVARIKARVAELTGNMDQQGAPVKR</sequence>
<name>A0A6A6YB30_9PEZI</name>
<dbReference type="EMBL" id="MU003708">
    <property type="protein sequence ID" value="KAF2806036.1"/>
    <property type="molecule type" value="Genomic_DNA"/>
</dbReference>
<feature type="signal peptide" evidence="2">
    <location>
        <begin position="1"/>
        <end position="27"/>
    </location>
</feature>
<evidence type="ECO:0000259" key="3">
    <source>
        <dbReference type="Pfam" id="PF08101"/>
    </source>
</evidence>
<dbReference type="PANTHER" id="PTHR28093">
    <property type="entry name" value="MORPHOGENESIS-RELATED PROTEIN MSB1"/>
    <property type="match status" value="1"/>
</dbReference>
<keyword evidence="2" id="KW-0732">Signal</keyword>
<feature type="chain" id="PRO_5044628969" description="Meiotically up-regulated protein Msb1/Mug8 domain-containing protein" evidence="2">
    <location>
        <begin position="28"/>
        <end position="1167"/>
    </location>
</feature>
<feature type="compositionally biased region" description="Polar residues" evidence="1">
    <location>
        <begin position="750"/>
        <end position="764"/>
    </location>
</feature>
<feature type="compositionally biased region" description="Low complexity" evidence="1">
    <location>
        <begin position="852"/>
        <end position="865"/>
    </location>
</feature>
<feature type="compositionally biased region" description="Low complexity" evidence="1">
    <location>
        <begin position="797"/>
        <end position="815"/>
    </location>
</feature>
<feature type="compositionally biased region" description="Pro residues" evidence="1">
    <location>
        <begin position="785"/>
        <end position="796"/>
    </location>
</feature>
<gene>
    <name evidence="4 6" type="ORF">BDZ99DRAFT_524268</name>
</gene>
<feature type="region of interest" description="Disordered" evidence="1">
    <location>
        <begin position="981"/>
        <end position="1007"/>
    </location>
</feature>
<feature type="region of interest" description="Disordered" evidence="1">
    <location>
        <begin position="93"/>
        <end position="114"/>
    </location>
</feature>
<feature type="region of interest" description="Disordered" evidence="1">
    <location>
        <begin position="450"/>
        <end position="482"/>
    </location>
</feature>
<feature type="compositionally biased region" description="Basic and acidic residues" evidence="1">
    <location>
        <begin position="1067"/>
        <end position="1082"/>
    </location>
</feature>
<keyword evidence="5" id="KW-1185">Reference proteome</keyword>
<accession>A0A6A6YB30</accession>
<dbReference type="RefSeq" id="XP_033573000.1">
    <property type="nucleotide sequence ID" value="XM_033725884.1"/>
</dbReference>
<dbReference type="Pfam" id="PF08101">
    <property type="entry name" value="Msb1-Mug8_dom"/>
    <property type="match status" value="1"/>
</dbReference>
<feature type="compositionally biased region" description="Basic and acidic residues" evidence="1">
    <location>
        <begin position="1106"/>
        <end position="1120"/>
    </location>
</feature>
<dbReference type="AlphaFoldDB" id="A0A6A6YB30"/>
<evidence type="ECO:0000256" key="1">
    <source>
        <dbReference type="SAM" id="MobiDB-lite"/>
    </source>
</evidence>
<feature type="region of interest" description="Disordered" evidence="1">
    <location>
        <begin position="629"/>
        <end position="700"/>
    </location>
</feature>
<dbReference type="InterPro" id="IPR037508">
    <property type="entry name" value="Msb1/Mug8"/>
</dbReference>
<reference evidence="6" key="2">
    <citation type="submission" date="2020-04" db="EMBL/GenBank/DDBJ databases">
        <authorList>
            <consortium name="NCBI Genome Project"/>
        </authorList>
    </citation>
    <scope>NUCLEOTIDE SEQUENCE</scope>
    <source>
        <strain evidence="6">CBS 304.34</strain>
    </source>
</reference>
<organism evidence="4">
    <name type="scientific">Mytilinidion resinicola</name>
    <dbReference type="NCBI Taxonomy" id="574789"/>
    <lineage>
        <taxon>Eukaryota</taxon>
        <taxon>Fungi</taxon>
        <taxon>Dikarya</taxon>
        <taxon>Ascomycota</taxon>
        <taxon>Pezizomycotina</taxon>
        <taxon>Dothideomycetes</taxon>
        <taxon>Pleosporomycetidae</taxon>
        <taxon>Mytilinidiales</taxon>
        <taxon>Mytilinidiaceae</taxon>
        <taxon>Mytilinidion</taxon>
    </lineage>
</organism>
<reference evidence="6" key="3">
    <citation type="submission" date="2025-04" db="UniProtKB">
        <authorList>
            <consortium name="RefSeq"/>
        </authorList>
    </citation>
    <scope>IDENTIFICATION</scope>
    <source>
        <strain evidence="6">CBS 304.34</strain>
    </source>
</reference>
<dbReference type="OrthoDB" id="3362494at2759"/>
<protein>
    <recommendedName>
        <fullName evidence="3">Meiotically up-regulated protein Msb1/Mug8 domain-containing protein</fullName>
    </recommendedName>
</protein>
<feature type="domain" description="Meiotically up-regulated protein Msb1/Mug8" evidence="3">
    <location>
        <begin position="122"/>
        <end position="599"/>
    </location>
</feature>
<evidence type="ECO:0000313" key="5">
    <source>
        <dbReference type="Proteomes" id="UP000504636"/>
    </source>
</evidence>
<dbReference type="PANTHER" id="PTHR28093:SF1">
    <property type="entry name" value="MORPHOGENESIS-RELATED PROTEIN MSB1"/>
    <property type="match status" value="1"/>
</dbReference>
<feature type="compositionally biased region" description="Polar residues" evidence="1">
    <location>
        <begin position="679"/>
        <end position="689"/>
    </location>
</feature>
<evidence type="ECO:0000256" key="2">
    <source>
        <dbReference type="SAM" id="SignalP"/>
    </source>
</evidence>
<dbReference type="InterPro" id="IPR012965">
    <property type="entry name" value="Msb1/Mug8_dom"/>
</dbReference>
<feature type="compositionally biased region" description="Low complexity" evidence="1">
    <location>
        <begin position="667"/>
        <end position="678"/>
    </location>
</feature>
<dbReference type="Proteomes" id="UP000504636">
    <property type="component" value="Unplaced"/>
</dbReference>
<feature type="region of interest" description="Disordered" evidence="1">
    <location>
        <begin position="1019"/>
        <end position="1144"/>
    </location>
</feature>
<reference evidence="4 6" key="1">
    <citation type="journal article" date="2020" name="Stud. Mycol.">
        <title>101 Dothideomycetes genomes: a test case for predicting lifestyles and emergence of pathogens.</title>
        <authorList>
            <person name="Haridas S."/>
            <person name="Albert R."/>
            <person name="Binder M."/>
            <person name="Bloem J."/>
            <person name="Labutti K."/>
            <person name="Salamov A."/>
            <person name="Andreopoulos B."/>
            <person name="Baker S."/>
            <person name="Barry K."/>
            <person name="Bills G."/>
            <person name="Bluhm B."/>
            <person name="Cannon C."/>
            <person name="Castanera R."/>
            <person name="Culley D."/>
            <person name="Daum C."/>
            <person name="Ezra D."/>
            <person name="Gonzalez J."/>
            <person name="Henrissat B."/>
            <person name="Kuo A."/>
            <person name="Liang C."/>
            <person name="Lipzen A."/>
            <person name="Lutzoni F."/>
            <person name="Magnuson J."/>
            <person name="Mondo S."/>
            <person name="Nolan M."/>
            <person name="Ohm R."/>
            <person name="Pangilinan J."/>
            <person name="Park H.-J."/>
            <person name="Ramirez L."/>
            <person name="Alfaro M."/>
            <person name="Sun H."/>
            <person name="Tritt A."/>
            <person name="Yoshinaga Y."/>
            <person name="Zwiers L.-H."/>
            <person name="Turgeon B."/>
            <person name="Goodwin S."/>
            <person name="Spatafora J."/>
            <person name="Crous P."/>
            <person name="Grigoriev I."/>
        </authorList>
    </citation>
    <scope>NUCLEOTIDE SEQUENCE</scope>
    <source>
        <strain evidence="4 6">CBS 304.34</strain>
    </source>
</reference>
<feature type="compositionally biased region" description="Polar residues" evidence="1">
    <location>
        <begin position="649"/>
        <end position="661"/>
    </location>
</feature>
<feature type="region of interest" description="Disordered" evidence="1">
    <location>
        <begin position="740"/>
        <end position="967"/>
    </location>
</feature>
<evidence type="ECO:0000313" key="4">
    <source>
        <dbReference type="EMBL" id="KAF2806036.1"/>
    </source>
</evidence>